<dbReference type="KEGG" id="mha:HF1_13990"/>
<dbReference type="OrthoDB" id="8685801at2"/>
<protein>
    <submittedName>
        <fullName evidence="1">Uncharacterized protein</fullName>
    </submittedName>
</protein>
<dbReference type="AlphaFoldDB" id="E8ZJT6"/>
<reference evidence="1 2" key="1">
    <citation type="journal article" date="2011" name="J. Bacteriol.">
        <title>Complete genome sequence of Mycoplasma haemofelis, a hemotropic mycoplasma.</title>
        <authorList>
            <person name="Barker E.N."/>
            <person name="Helps C.R."/>
            <person name="Peters I.R."/>
            <person name="Darby A.C."/>
            <person name="Radford A.D."/>
            <person name="Tasker S."/>
        </authorList>
    </citation>
    <scope>NUCLEOTIDE SEQUENCE [LARGE SCALE GENOMIC DNA]</scope>
    <source>
        <strain evidence="1 2">Langford 1</strain>
    </source>
</reference>
<organism evidence="1 2">
    <name type="scientific">Mycoplasma haemofelis (strain Langford 1)</name>
    <name type="common">Haemobartonella felis</name>
    <dbReference type="NCBI Taxonomy" id="941640"/>
    <lineage>
        <taxon>Bacteria</taxon>
        <taxon>Bacillati</taxon>
        <taxon>Mycoplasmatota</taxon>
        <taxon>Mollicutes</taxon>
        <taxon>Mycoplasmataceae</taxon>
        <taxon>Mycoplasma</taxon>
    </lineage>
</organism>
<gene>
    <name evidence="1" type="ORF">HF1_13990</name>
</gene>
<evidence type="ECO:0000313" key="2">
    <source>
        <dbReference type="Proteomes" id="UP000008637"/>
    </source>
</evidence>
<evidence type="ECO:0000313" key="1">
    <source>
        <dbReference type="EMBL" id="CBY93407.1"/>
    </source>
</evidence>
<proteinExistence type="predicted"/>
<name>E8ZJT6_MYCHL</name>
<dbReference type="Proteomes" id="UP000008637">
    <property type="component" value="Chromosome"/>
</dbReference>
<dbReference type="HOGENOM" id="CLU_098620_2_0_14"/>
<sequence>MELVQQIIAGAVVVGGAGTCVYYSVGRSGGVSIEDHFKSKKRTFVSEESEWKTREGIYKRLDDKSEEMIYGVENKDSNITKVWMKIRNWCDKTKSKVFTNYEDKMYQSFSIWCLNNIDIQTQLASEGLADWSLQDQKMEELTKEFNDPNKNLDSRFIEGTGKAKGENKKKQVTKENLKTWCTTNKAHNFKHELDQTYSRVKKWCFERKETPKTKKVI</sequence>
<keyword evidence="2" id="KW-1185">Reference proteome</keyword>
<accession>E8ZJT6</accession>
<dbReference type="EMBL" id="FR773153">
    <property type="protein sequence ID" value="CBY93407.1"/>
    <property type="molecule type" value="Genomic_DNA"/>
</dbReference>